<dbReference type="AlphaFoldDB" id="A0A6J6AHU5"/>
<keyword evidence="1" id="KW-1133">Transmembrane helix</keyword>
<evidence type="ECO:0000256" key="1">
    <source>
        <dbReference type="SAM" id="Phobius"/>
    </source>
</evidence>
<dbReference type="EMBL" id="CAETWZ010000135">
    <property type="protein sequence ID" value="CAB4368361.1"/>
    <property type="molecule type" value="Genomic_DNA"/>
</dbReference>
<evidence type="ECO:0000313" key="2">
    <source>
        <dbReference type="EMBL" id="CAB4368361.1"/>
    </source>
</evidence>
<keyword evidence="1" id="KW-0472">Membrane</keyword>
<dbReference type="Pfam" id="PF10825">
    <property type="entry name" value="DUF2752"/>
    <property type="match status" value="1"/>
</dbReference>
<gene>
    <name evidence="2" type="ORF">UFOPK4179_01161</name>
</gene>
<accession>A0A6J6AHU5</accession>
<keyword evidence="1" id="KW-0812">Transmembrane</keyword>
<feature type="transmembrane region" description="Helical" evidence="1">
    <location>
        <begin position="67"/>
        <end position="87"/>
    </location>
</feature>
<proteinExistence type="predicted"/>
<sequence length="104" mass="10806">MRPKTTFLACVGVVLASPASRWVAERLNHQPSLCPLFRVTGIACPSCGGTRAGLFLVSGDPLAAVKANAGVTVFLLVLGVLTAVGFIRPTELLGVAKPYELVAD</sequence>
<organism evidence="2">
    <name type="scientific">freshwater metagenome</name>
    <dbReference type="NCBI Taxonomy" id="449393"/>
    <lineage>
        <taxon>unclassified sequences</taxon>
        <taxon>metagenomes</taxon>
        <taxon>ecological metagenomes</taxon>
    </lineage>
</organism>
<protein>
    <submittedName>
        <fullName evidence="2">Unannotated protein</fullName>
    </submittedName>
</protein>
<reference evidence="2" key="1">
    <citation type="submission" date="2020-05" db="EMBL/GenBank/DDBJ databases">
        <authorList>
            <person name="Chiriac C."/>
            <person name="Salcher M."/>
            <person name="Ghai R."/>
            <person name="Kavagutti S V."/>
        </authorList>
    </citation>
    <scope>NUCLEOTIDE SEQUENCE</scope>
</reference>
<dbReference type="InterPro" id="IPR021215">
    <property type="entry name" value="DUF2752"/>
</dbReference>
<name>A0A6J6AHU5_9ZZZZ</name>